<keyword evidence="2" id="KW-0808">Transferase</keyword>
<evidence type="ECO:0000313" key="2">
    <source>
        <dbReference type="EMBL" id="QGH33852.1"/>
    </source>
</evidence>
<evidence type="ECO:0000259" key="1">
    <source>
        <dbReference type="Pfam" id="PF00534"/>
    </source>
</evidence>
<dbReference type="PANTHER" id="PTHR45947:SF3">
    <property type="entry name" value="SULFOQUINOVOSYL TRANSFERASE SQD2"/>
    <property type="match status" value="1"/>
</dbReference>
<dbReference type="KEGG" id="grc:GI584_07380"/>
<feature type="domain" description="Glycosyl transferase family 1" evidence="1">
    <location>
        <begin position="184"/>
        <end position="301"/>
    </location>
</feature>
<dbReference type="SUPFAM" id="SSF53756">
    <property type="entry name" value="UDP-Glycosyltransferase/glycogen phosphorylase"/>
    <property type="match status" value="1"/>
</dbReference>
<dbReference type="Pfam" id="PF00534">
    <property type="entry name" value="Glycos_transf_1"/>
    <property type="match status" value="1"/>
</dbReference>
<dbReference type="GO" id="GO:0016757">
    <property type="term" value="F:glycosyltransferase activity"/>
    <property type="evidence" value="ECO:0007669"/>
    <property type="project" value="InterPro"/>
</dbReference>
<reference evidence="2 3" key="1">
    <citation type="submission" date="2019-11" db="EMBL/GenBank/DDBJ databases">
        <title>Gracilibacillus salitolerans sp. nov., a moderate halophile isolated from a saline soil in northwest China.</title>
        <authorList>
            <person name="Gan L."/>
        </authorList>
    </citation>
    <scope>NUCLEOTIDE SEQUENCE [LARGE SCALE GENOMIC DNA]</scope>
    <source>
        <strain evidence="2 3">SCU50</strain>
    </source>
</reference>
<dbReference type="PANTHER" id="PTHR45947">
    <property type="entry name" value="SULFOQUINOVOSYL TRANSFERASE SQD2"/>
    <property type="match status" value="1"/>
</dbReference>
<dbReference type="Proteomes" id="UP000339690">
    <property type="component" value="Chromosome"/>
</dbReference>
<gene>
    <name evidence="2" type="ORF">GI584_07380</name>
</gene>
<dbReference type="EMBL" id="CP045915">
    <property type="protein sequence ID" value="QGH33852.1"/>
    <property type="molecule type" value="Genomic_DNA"/>
</dbReference>
<dbReference type="CDD" id="cd03812">
    <property type="entry name" value="GT4_CapH-like"/>
    <property type="match status" value="1"/>
</dbReference>
<sequence>MESALRILHVVESMNQSEVGTMIMNVYRNLDRSKVQFDFLTNEEGDYDGEIHQLGGFIYRIPSINEAGMRDYQKALRQFFKGHRFYIVMHSHIDQMSVFPLKAAKRTGIPVRVAHSHNTKDNATGMIKILKEIAGSLIPIYATDFFASSPEAADWLFKRKAKQVEMMFKGIEIDRFYYSRSLREQGRQELNITDNEFVIGHIGRFAPQKNYDYLIELFVGFRRRIPQSKLVLIGDGPLRAQIEGKIKQYRVQDYVIFLGAKPDTEKWMQVFDLFIFPSLHEGLPLTLVEAQGAGLPIIASDSISKEVDLGAGLVQFIPLDNKNKWLEAMYEAYDHTYRNPIEPEILFKKGYDVKQVAQQTEQKYLQLRDEGI</sequence>
<dbReference type="InterPro" id="IPR001296">
    <property type="entry name" value="Glyco_trans_1"/>
</dbReference>
<dbReference type="RefSeq" id="WP_153790806.1">
    <property type="nucleotide sequence ID" value="NZ_CP045915.1"/>
</dbReference>
<proteinExistence type="predicted"/>
<name>A0A5Q2TIJ8_9BACI</name>
<dbReference type="Gene3D" id="3.40.50.2000">
    <property type="entry name" value="Glycogen Phosphorylase B"/>
    <property type="match status" value="2"/>
</dbReference>
<keyword evidence="3" id="KW-1185">Reference proteome</keyword>
<dbReference type="AlphaFoldDB" id="A0A5Q2TIJ8"/>
<dbReference type="InterPro" id="IPR050194">
    <property type="entry name" value="Glycosyltransferase_grp1"/>
</dbReference>
<accession>A0A5Q2TIJ8</accession>
<organism evidence="2 3">
    <name type="scientific">Gracilibacillus salitolerans</name>
    <dbReference type="NCBI Taxonomy" id="2663022"/>
    <lineage>
        <taxon>Bacteria</taxon>
        <taxon>Bacillati</taxon>
        <taxon>Bacillota</taxon>
        <taxon>Bacilli</taxon>
        <taxon>Bacillales</taxon>
        <taxon>Bacillaceae</taxon>
        <taxon>Gracilibacillus</taxon>
    </lineage>
</organism>
<protein>
    <submittedName>
        <fullName evidence="2">Glycosyltransferase</fullName>
    </submittedName>
</protein>
<evidence type="ECO:0000313" key="3">
    <source>
        <dbReference type="Proteomes" id="UP000339690"/>
    </source>
</evidence>